<evidence type="ECO:0000313" key="1">
    <source>
        <dbReference type="EMBL" id="QDT88983.1"/>
    </source>
</evidence>
<dbReference type="KEGG" id="gax:Pan161_06030"/>
<dbReference type="Proteomes" id="UP000316855">
    <property type="component" value="Chromosome"/>
</dbReference>
<evidence type="ECO:0000313" key="2">
    <source>
        <dbReference type="Proteomes" id="UP000316855"/>
    </source>
</evidence>
<organism evidence="1 2">
    <name type="scientific">Gimesia algae</name>
    <dbReference type="NCBI Taxonomy" id="2527971"/>
    <lineage>
        <taxon>Bacteria</taxon>
        <taxon>Pseudomonadati</taxon>
        <taxon>Planctomycetota</taxon>
        <taxon>Planctomycetia</taxon>
        <taxon>Planctomycetales</taxon>
        <taxon>Planctomycetaceae</taxon>
        <taxon>Gimesia</taxon>
    </lineage>
</organism>
<keyword evidence="2" id="KW-1185">Reference proteome</keyword>
<proteinExistence type="predicted"/>
<sequence length="46" mass="5718">MSHRIDVDRKKQFAGVSSLTVRLKHENYHYFQTYVVIWYYFPFCKD</sequence>
<protein>
    <submittedName>
        <fullName evidence="1">Uncharacterized protein</fullName>
    </submittedName>
</protein>
<dbReference type="AlphaFoldDB" id="A0A517V7J2"/>
<accession>A0A517V7J2</accession>
<dbReference type="EMBL" id="CP036343">
    <property type="protein sequence ID" value="QDT88983.1"/>
    <property type="molecule type" value="Genomic_DNA"/>
</dbReference>
<name>A0A517V7J2_9PLAN</name>
<gene>
    <name evidence="1" type="ORF">Pan161_06030</name>
</gene>
<reference evidence="1 2" key="1">
    <citation type="submission" date="2019-02" db="EMBL/GenBank/DDBJ databases">
        <title>Deep-cultivation of Planctomycetes and their phenomic and genomic characterization uncovers novel biology.</title>
        <authorList>
            <person name="Wiegand S."/>
            <person name="Jogler M."/>
            <person name="Boedeker C."/>
            <person name="Pinto D."/>
            <person name="Vollmers J."/>
            <person name="Rivas-Marin E."/>
            <person name="Kohn T."/>
            <person name="Peeters S.H."/>
            <person name="Heuer A."/>
            <person name="Rast P."/>
            <person name="Oberbeckmann S."/>
            <person name="Bunk B."/>
            <person name="Jeske O."/>
            <person name="Meyerdierks A."/>
            <person name="Storesund J.E."/>
            <person name="Kallscheuer N."/>
            <person name="Luecker S."/>
            <person name="Lage O.M."/>
            <person name="Pohl T."/>
            <person name="Merkel B.J."/>
            <person name="Hornburger P."/>
            <person name="Mueller R.-W."/>
            <person name="Bruemmer F."/>
            <person name="Labrenz M."/>
            <person name="Spormann A.M."/>
            <person name="Op den Camp H."/>
            <person name="Overmann J."/>
            <person name="Amann R."/>
            <person name="Jetten M.S.M."/>
            <person name="Mascher T."/>
            <person name="Medema M.H."/>
            <person name="Devos D.P."/>
            <person name="Kaster A.-K."/>
            <person name="Ovreas L."/>
            <person name="Rohde M."/>
            <person name="Galperin M.Y."/>
            <person name="Jogler C."/>
        </authorList>
    </citation>
    <scope>NUCLEOTIDE SEQUENCE [LARGE SCALE GENOMIC DNA]</scope>
    <source>
        <strain evidence="1 2">Pan161</strain>
    </source>
</reference>